<evidence type="ECO:0000313" key="3">
    <source>
        <dbReference type="Proteomes" id="UP000824890"/>
    </source>
</evidence>
<organism evidence="2 3">
    <name type="scientific">Brassica napus</name>
    <name type="common">Rape</name>
    <dbReference type="NCBI Taxonomy" id="3708"/>
    <lineage>
        <taxon>Eukaryota</taxon>
        <taxon>Viridiplantae</taxon>
        <taxon>Streptophyta</taxon>
        <taxon>Embryophyta</taxon>
        <taxon>Tracheophyta</taxon>
        <taxon>Spermatophyta</taxon>
        <taxon>Magnoliopsida</taxon>
        <taxon>eudicotyledons</taxon>
        <taxon>Gunneridae</taxon>
        <taxon>Pentapetalae</taxon>
        <taxon>rosids</taxon>
        <taxon>malvids</taxon>
        <taxon>Brassicales</taxon>
        <taxon>Brassicaceae</taxon>
        <taxon>Brassiceae</taxon>
        <taxon>Brassica</taxon>
    </lineage>
</organism>
<comment type="caution">
    <text evidence="2">The sequence shown here is derived from an EMBL/GenBank/DDBJ whole genome shotgun (WGS) entry which is preliminary data.</text>
</comment>
<evidence type="ECO:0000313" key="2">
    <source>
        <dbReference type="EMBL" id="KAH0869238.1"/>
    </source>
</evidence>
<feature type="region of interest" description="Disordered" evidence="1">
    <location>
        <begin position="172"/>
        <end position="211"/>
    </location>
</feature>
<reference evidence="2 3" key="1">
    <citation type="submission" date="2021-05" db="EMBL/GenBank/DDBJ databases">
        <title>Genome Assembly of Synthetic Allotetraploid Brassica napus Reveals Homoeologous Exchanges between Subgenomes.</title>
        <authorList>
            <person name="Davis J.T."/>
        </authorList>
    </citation>
    <scope>NUCLEOTIDE SEQUENCE [LARGE SCALE GENOMIC DNA]</scope>
    <source>
        <strain evidence="3">cv. Da-Ae</strain>
        <tissue evidence="2">Seedling</tissue>
    </source>
</reference>
<dbReference type="Proteomes" id="UP000824890">
    <property type="component" value="Unassembled WGS sequence"/>
</dbReference>
<keyword evidence="3" id="KW-1185">Reference proteome</keyword>
<evidence type="ECO:0000256" key="1">
    <source>
        <dbReference type="SAM" id="MobiDB-lite"/>
    </source>
</evidence>
<accession>A0ABQ7YLZ1</accession>
<gene>
    <name evidence="2" type="ORF">HID58_076260</name>
</gene>
<dbReference type="EMBL" id="JAGKQM010000017">
    <property type="protein sequence ID" value="KAH0869238.1"/>
    <property type="molecule type" value="Genomic_DNA"/>
</dbReference>
<feature type="non-terminal residue" evidence="2">
    <location>
        <position position="1"/>
    </location>
</feature>
<name>A0ABQ7YLZ1_BRANA</name>
<feature type="compositionally biased region" description="Basic and acidic residues" evidence="1">
    <location>
        <begin position="174"/>
        <end position="186"/>
    </location>
</feature>
<sequence length="211" mass="23505">VGFLPLNPSLLPISYISYCKSGKCSSIVEARLMRFWEARNVKRQGDLVDVNPASKIPFKTHRRFHVYHIRFRCAHSFRLSDSPLMIRFNDLTSFDEITEPVSTLPEEGFRFCNQTESVGLANTNTQLPGAFGCFDGVMTKLHNLRAAEAGQMLGGNNGDDADMHGNKVPYQVETGERSSDGDKNVKENLTAAAPKKRTHRPTYATKKAPVA</sequence>
<proteinExistence type="predicted"/>
<protein>
    <submittedName>
        <fullName evidence="2">Uncharacterized protein</fullName>
    </submittedName>
</protein>